<keyword evidence="8 11" id="KW-0406">Ion transport</keyword>
<dbReference type="HAMAP" id="MF_01393">
    <property type="entry name" value="ATP_synth_a_bact"/>
    <property type="match status" value="1"/>
</dbReference>
<dbReference type="GO" id="GO:0045259">
    <property type="term" value="C:proton-transporting ATP synthase complex"/>
    <property type="evidence" value="ECO:0007669"/>
    <property type="project" value="UniProtKB-KW"/>
</dbReference>
<evidence type="ECO:0000256" key="4">
    <source>
        <dbReference type="ARBA" id="ARBA00022547"/>
    </source>
</evidence>
<dbReference type="PANTHER" id="PTHR11410">
    <property type="entry name" value="ATP SYNTHASE SUBUNIT A"/>
    <property type="match status" value="1"/>
</dbReference>
<keyword evidence="14" id="KW-1185">Reference proteome</keyword>
<evidence type="ECO:0000256" key="11">
    <source>
        <dbReference type="HAMAP-Rule" id="MF_01393"/>
    </source>
</evidence>
<dbReference type="NCBIfam" id="TIGR01131">
    <property type="entry name" value="ATP_synt_6_or_A"/>
    <property type="match status" value="1"/>
</dbReference>
<dbReference type="PANTHER" id="PTHR11410:SF0">
    <property type="entry name" value="ATP SYNTHASE SUBUNIT A"/>
    <property type="match status" value="1"/>
</dbReference>
<protein>
    <recommendedName>
        <fullName evidence="11 12">ATP synthase subunit a</fullName>
    </recommendedName>
    <alternativeName>
        <fullName evidence="11">ATP synthase F0 sector subunit a</fullName>
    </alternativeName>
    <alternativeName>
        <fullName evidence="11">F-ATPase subunit 6</fullName>
    </alternativeName>
</protein>
<dbReference type="SUPFAM" id="SSF81336">
    <property type="entry name" value="F1F0 ATP synthase subunit A"/>
    <property type="match status" value="1"/>
</dbReference>
<dbReference type="CDD" id="cd00310">
    <property type="entry name" value="ATP-synt_Fo_a_6"/>
    <property type="match status" value="1"/>
</dbReference>
<evidence type="ECO:0000256" key="8">
    <source>
        <dbReference type="ARBA" id="ARBA00023065"/>
    </source>
</evidence>
<keyword evidence="11" id="KW-1003">Cell membrane</keyword>
<feature type="transmembrane region" description="Helical" evidence="11">
    <location>
        <begin position="46"/>
        <end position="65"/>
    </location>
</feature>
<dbReference type="OrthoDB" id="9809130at2"/>
<comment type="subcellular location">
    <subcellularLocation>
        <location evidence="11 12">Cell membrane</location>
        <topology evidence="11 12">Multi-pass membrane protein</topology>
    </subcellularLocation>
    <subcellularLocation>
        <location evidence="1">Membrane</location>
        <topology evidence="1">Multi-pass membrane protein</topology>
    </subcellularLocation>
</comment>
<keyword evidence="5 11" id="KW-0812">Transmembrane</keyword>
<sequence length="339" mass="37067">MSADHNDYFHHISDALEFEMPEFVYSFIDRGYFHLPKIFNFQITKFMVMQVLAAVLVYLIFRGLAKQVANGEPARGRWWNFWETLAVFVRDEVVRSSISEPHAHHDDHGHGQSHAHANYHAQAYVDAGQTHVHGHVEPQLAAVGGHVMATSIDESKDLASTGTHYADRFLPFIWSLFFYILFCNLLGAFPLFGTATASTSVTGVLALSVLVVTIGAGIQQSGAVGFWKSLVPSMDIPGIIGPPLKALIFVIELAGLFIKHTVLAIRLFANMLAGHVVIAVFLSFIAATANSGILWYAVTPASIFGQLAIGALELFVAFLQAYVFSLLASLFIGAAVNPH</sequence>
<dbReference type="AlphaFoldDB" id="A0A1C3ENG4"/>
<dbReference type="InterPro" id="IPR045083">
    <property type="entry name" value="ATP_synth_F0_asu_bact/mt"/>
</dbReference>
<evidence type="ECO:0000256" key="12">
    <source>
        <dbReference type="RuleBase" id="RU000483"/>
    </source>
</evidence>
<dbReference type="InterPro" id="IPR000568">
    <property type="entry name" value="ATP_synth_F0_asu"/>
</dbReference>
<keyword evidence="7 11" id="KW-1133">Transmembrane helix</keyword>
<keyword evidence="3 11" id="KW-0813">Transport</keyword>
<keyword evidence="10 11" id="KW-0066">ATP synthesis</keyword>
<comment type="caution">
    <text evidence="13">The sequence shown here is derived from an EMBL/GenBank/DDBJ whole genome shotgun (WGS) entry which is preliminary data.</text>
</comment>
<proteinExistence type="inferred from homology"/>
<dbReference type="GO" id="GO:0005886">
    <property type="term" value="C:plasma membrane"/>
    <property type="evidence" value="ECO:0007669"/>
    <property type="project" value="UniProtKB-SubCell"/>
</dbReference>
<keyword evidence="9 11" id="KW-0472">Membrane</keyword>
<feature type="transmembrane region" description="Helical" evidence="11">
    <location>
        <begin position="247"/>
        <end position="269"/>
    </location>
</feature>
<evidence type="ECO:0000256" key="9">
    <source>
        <dbReference type="ARBA" id="ARBA00023136"/>
    </source>
</evidence>
<dbReference type="EMBL" id="LYDR01000039">
    <property type="protein sequence ID" value="ODA34786.1"/>
    <property type="molecule type" value="Genomic_DNA"/>
</dbReference>
<gene>
    <name evidence="11" type="primary">atpB</name>
    <name evidence="13" type="ORF">A6X21_03760</name>
</gene>
<dbReference type="STRING" id="1841610.A6X21_03760"/>
<keyword evidence="6 11" id="KW-0375">Hydrogen ion transport</keyword>
<feature type="transmembrane region" description="Helical" evidence="11">
    <location>
        <begin position="303"/>
        <end position="336"/>
    </location>
</feature>
<dbReference type="Proteomes" id="UP000094828">
    <property type="component" value="Unassembled WGS sequence"/>
</dbReference>
<dbReference type="RefSeq" id="WP_068846259.1">
    <property type="nucleotide sequence ID" value="NZ_LYDR01000039.1"/>
</dbReference>
<evidence type="ECO:0000313" key="14">
    <source>
        <dbReference type="Proteomes" id="UP000094828"/>
    </source>
</evidence>
<evidence type="ECO:0000256" key="7">
    <source>
        <dbReference type="ARBA" id="ARBA00022989"/>
    </source>
</evidence>
<organism evidence="13 14">
    <name type="scientific">Planctopirus hydrillae</name>
    <dbReference type="NCBI Taxonomy" id="1841610"/>
    <lineage>
        <taxon>Bacteria</taxon>
        <taxon>Pseudomonadati</taxon>
        <taxon>Planctomycetota</taxon>
        <taxon>Planctomycetia</taxon>
        <taxon>Planctomycetales</taxon>
        <taxon>Planctomycetaceae</taxon>
        <taxon>Planctopirus</taxon>
    </lineage>
</organism>
<name>A0A1C3ENG4_9PLAN</name>
<feature type="transmembrane region" description="Helical" evidence="11">
    <location>
        <begin position="204"/>
        <end position="227"/>
    </location>
</feature>
<comment type="function">
    <text evidence="11 12">Key component of the proton channel; it plays a direct role in the translocation of protons across the membrane.</text>
</comment>
<dbReference type="Pfam" id="PF00119">
    <property type="entry name" value="ATP-synt_A"/>
    <property type="match status" value="1"/>
</dbReference>
<evidence type="ECO:0000256" key="10">
    <source>
        <dbReference type="ARBA" id="ARBA00023310"/>
    </source>
</evidence>
<comment type="similarity">
    <text evidence="2 11 12">Belongs to the ATPase A chain family.</text>
</comment>
<evidence type="ECO:0000256" key="6">
    <source>
        <dbReference type="ARBA" id="ARBA00022781"/>
    </source>
</evidence>
<evidence type="ECO:0000256" key="2">
    <source>
        <dbReference type="ARBA" id="ARBA00006810"/>
    </source>
</evidence>
<dbReference type="GO" id="GO:0046933">
    <property type="term" value="F:proton-transporting ATP synthase activity, rotational mechanism"/>
    <property type="evidence" value="ECO:0007669"/>
    <property type="project" value="UniProtKB-UniRule"/>
</dbReference>
<keyword evidence="4 11" id="KW-0138">CF(0)</keyword>
<reference evidence="13 14" key="1">
    <citation type="submission" date="2016-05" db="EMBL/GenBank/DDBJ databases">
        <title>Genomic and physiological characterization of Planctopirus sp. isolated from fresh water lake.</title>
        <authorList>
            <person name="Subhash Y."/>
            <person name="Ramana C."/>
        </authorList>
    </citation>
    <scope>NUCLEOTIDE SEQUENCE [LARGE SCALE GENOMIC DNA]</scope>
    <source>
        <strain evidence="13 14">JC280</strain>
    </source>
</reference>
<dbReference type="InterPro" id="IPR035908">
    <property type="entry name" value="F0_ATP_A_sf"/>
</dbReference>
<feature type="transmembrane region" description="Helical" evidence="11">
    <location>
        <begin position="172"/>
        <end position="192"/>
    </location>
</feature>
<evidence type="ECO:0000313" key="13">
    <source>
        <dbReference type="EMBL" id="ODA34786.1"/>
    </source>
</evidence>
<evidence type="ECO:0000256" key="5">
    <source>
        <dbReference type="ARBA" id="ARBA00022692"/>
    </source>
</evidence>
<dbReference type="Gene3D" id="1.20.120.220">
    <property type="entry name" value="ATP synthase, F0 complex, subunit A"/>
    <property type="match status" value="1"/>
</dbReference>
<evidence type="ECO:0000256" key="3">
    <source>
        <dbReference type="ARBA" id="ARBA00022448"/>
    </source>
</evidence>
<evidence type="ECO:0000256" key="1">
    <source>
        <dbReference type="ARBA" id="ARBA00004141"/>
    </source>
</evidence>
<accession>A0A1C3ENG4</accession>
<dbReference type="PRINTS" id="PR00123">
    <property type="entry name" value="ATPASEA"/>
</dbReference>